<feature type="compositionally biased region" description="Basic and acidic residues" evidence="1">
    <location>
        <begin position="333"/>
        <end position="344"/>
    </location>
</feature>
<gene>
    <name evidence="3" type="ORF">PHYBLDRAFT_172133</name>
</gene>
<feature type="region of interest" description="Disordered" evidence="1">
    <location>
        <begin position="294"/>
        <end position="345"/>
    </location>
</feature>
<dbReference type="AlphaFoldDB" id="A0A162NGY2"/>
<evidence type="ECO:0000313" key="4">
    <source>
        <dbReference type="Proteomes" id="UP000077315"/>
    </source>
</evidence>
<dbReference type="GeneID" id="28997646"/>
<dbReference type="VEuPathDB" id="FungiDB:PHYBLDRAFT_172133"/>
<dbReference type="InParanoid" id="A0A162NGY2"/>
<feature type="compositionally biased region" description="Basic and acidic residues" evidence="1">
    <location>
        <begin position="380"/>
        <end position="400"/>
    </location>
</feature>
<dbReference type="Pfam" id="PF03101">
    <property type="entry name" value="FAR1"/>
    <property type="match status" value="1"/>
</dbReference>
<dbReference type="PANTHER" id="PTHR47718">
    <property type="entry name" value="OS01G0519700 PROTEIN"/>
    <property type="match status" value="1"/>
</dbReference>
<proteinExistence type="predicted"/>
<feature type="compositionally biased region" description="Polar residues" evidence="1">
    <location>
        <begin position="308"/>
        <end position="320"/>
    </location>
</feature>
<protein>
    <recommendedName>
        <fullName evidence="2">FAR1 domain-containing protein</fullName>
    </recommendedName>
</protein>
<sequence length="400" mass="45799">MSEETESYMDTSNDLVMSRENQHQYTGSSVGHSNKFISDSKSNSKSIGIGIGIGIRVNISILDSLYEHLLSDDFESKAAAIKYCRDLCAQYGFTVKQEQSTHRNIYVYCSREGFPDSHRNPKSTPRRKRPSKRCDCRWRVVLFEKEGDRWEFRKSLNPTASRHNHELMRPEEIEMTWPKEVAALIGELASQRLPTQDIRARVQTQFVGLHWNERRFYNRLSEERLKIKQNETVVRAKKMTGLWTRICMATAGSEDLTFFVEEEMQKLIQNVCSMVQIDPETLEAPLVLSELSNISPDPTRILTPDGPPSSSLAMDSQSYEAQLFEVSPGPKQQSDDPVKQENNIHHQQRPQVCVCSCKDWNTNPKTAQGIHGGNDSNTFIHREGSHAAKYERLSDFKEPP</sequence>
<feature type="domain" description="FAR1" evidence="2">
    <location>
        <begin position="91"/>
        <end position="168"/>
    </location>
</feature>
<evidence type="ECO:0000259" key="2">
    <source>
        <dbReference type="Pfam" id="PF03101"/>
    </source>
</evidence>
<evidence type="ECO:0000313" key="3">
    <source>
        <dbReference type="EMBL" id="OAD69494.1"/>
    </source>
</evidence>
<feature type="region of interest" description="Disordered" evidence="1">
    <location>
        <begin position="364"/>
        <end position="400"/>
    </location>
</feature>
<dbReference type="InterPro" id="IPR004330">
    <property type="entry name" value="FAR1_DNA_bnd_dom"/>
</dbReference>
<accession>A0A162NGY2</accession>
<dbReference type="EMBL" id="KV440991">
    <property type="protein sequence ID" value="OAD69494.1"/>
    <property type="molecule type" value="Genomic_DNA"/>
</dbReference>
<dbReference type="Proteomes" id="UP000077315">
    <property type="component" value="Unassembled WGS sequence"/>
</dbReference>
<keyword evidence="4" id="KW-1185">Reference proteome</keyword>
<dbReference type="RefSeq" id="XP_018287534.1">
    <property type="nucleotide sequence ID" value="XM_018436740.1"/>
</dbReference>
<organism evidence="3 4">
    <name type="scientific">Phycomyces blakesleeanus (strain ATCC 8743b / DSM 1359 / FGSC 10004 / NBRC 33097 / NRRL 1555)</name>
    <dbReference type="NCBI Taxonomy" id="763407"/>
    <lineage>
        <taxon>Eukaryota</taxon>
        <taxon>Fungi</taxon>
        <taxon>Fungi incertae sedis</taxon>
        <taxon>Mucoromycota</taxon>
        <taxon>Mucoromycotina</taxon>
        <taxon>Mucoromycetes</taxon>
        <taxon>Mucorales</taxon>
        <taxon>Phycomycetaceae</taxon>
        <taxon>Phycomyces</taxon>
    </lineage>
</organism>
<name>A0A162NGY2_PHYB8</name>
<evidence type="ECO:0000256" key="1">
    <source>
        <dbReference type="SAM" id="MobiDB-lite"/>
    </source>
</evidence>
<dbReference type="STRING" id="763407.A0A162NGY2"/>
<reference evidence="4" key="1">
    <citation type="submission" date="2015-06" db="EMBL/GenBank/DDBJ databases">
        <title>Expansion of signal transduction pathways in fungi by whole-genome duplication.</title>
        <authorList>
            <consortium name="DOE Joint Genome Institute"/>
            <person name="Corrochano L.M."/>
            <person name="Kuo A."/>
            <person name="Marcet-Houben M."/>
            <person name="Polaino S."/>
            <person name="Salamov A."/>
            <person name="Villalobos J.M."/>
            <person name="Alvarez M.I."/>
            <person name="Avalos J."/>
            <person name="Benito E.P."/>
            <person name="Benoit I."/>
            <person name="Burger G."/>
            <person name="Camino L.P."/>
            <person name="Canovas D."/>
            <person name="Cerda-Olmedo E."/>
            <person name="Cheng J.-F."/>
            <person name="Dominguez A."/>
            <person name="Elias M."/>
            <person name="Eslava A.P."/>
            <person name="Glaser F."/>
            <person name="Grimwood J."/>
            <person name="Gutierrez G."/>
            <person name="Heitman J."/>
            <person name="Henrissat B."/>
            <person name="Iturriaga E.A."/>
            <person name="Lang B.F."/>
            <person name="Lavin J.L."/>
            <person name="Lee S."/>
            <person name="Li W."/>
            <person name="Lindquist E."/>
            <person name="Lopez-Garcia S."/>
            <person name="Luque E.M."/>
            <person name="Marcos A.T."/>
            <person name="Martin J."/>
            <person name="McCluskey K."/>
            <person name="Medina H.R."/>
            <person name="Miralles-Duran A."/>
            <person name="Miyazaki A."/>
            <person name="Munoz-Torres E."/>
            <person name="Oguiza J.A."/>
            <person name="Ohm R."/>
            <person name="Olmedo M."/>
            <person name="Orejas M."/>
            <person name="Ortiz-Castellanos L."/>
            <person name="Pisabarro A.G."/>
            <person name="Rodriguez-Romero J."/>
            <person name="Ruiz-Herrera J."/>
            <person name="Ruiz-Vazquez R."/>
            <person name="Sanz C."/>
            <person name="Schackwitz W."/>
            <person name="Schmutz J."/>
            <person name="Shahriari M."/>
            <person name="Shelest E."/>
            <person name="Silva-Franco F."/>
            <person name="Soanes D."/>
            <person name="Syed K."/>
            <person name="Tagua V.G."/>
            <person name="Talbot N.J."/>
            <person name="Thon M."/>
            <person name="De vries R.P."/>
            <person name="Wiebenga A."/>
            <person name="Yadav J.S."/>
            <person name="Braun E.L."/>
            <person name="Baker S."/>
            <person name="Garre V."/>
            <person name="Horwitz B."/>
            <person name="Torres-Martinez S."/>
            <person name="Idnurm A."/>
            <person name="Herrera-Estrella A."/>
            <person name="Gabaldon T."/>
            <person name="Grigoriev I.V."/>
        </authorList>
    </citation>
    <scope>NUCLEOTIDE SEQUENCE [LARGE SCALE GENOMIC DNA]</scope>
    <source>
        <strain evidence="4">NRRL 1555(-)</strain>
    </source>
</reference>
<dbReference type="OrthoDB" id="5573160at2759"/>